<name>A0A9J6HAA4_HAELO</name>
<comment type="caution">
    <text evidence="2">The sequence shown here is derived from an EMBL/GenBank/DDBJ whole genome shotgun (WGS) entry which is preliminary data.</text>
</comment>
<proteinExistence type="predicted"/>
<evidence type="ECO:0000313" key="2">
    <source>
        <dbReference type="EMBL" id="KAH9384619.1"/>
    </source>
</evidence>
<keyword evidence="3" id="KW-1185">Reference proteome</keyword>
<organism evidence="2 3">
    <name type="scientific">Haemaphysalis longicornis</name>
    <name type="common">Bush tick</name>
    <dbReference type="NCBI Taxonomy" id="44386"/>
    <lineage>
        <taxon>Eukaryota</taxon>
        <taxon>Metazoa</taxon>
        <taxon>Ecdysozoa</taxon>
        <taxon>Arthropoda</taxon>
        <taxon>Chelicerata</taxon>
        <taxon>Arachnida</taxon>
        <taxon>Acari</taxon>
        <taxon>Parasitiformes</taxon>
        <taxon>Ixodida</taxon>
        <taxon>Ixodoidea</taxon>
        <taxon>Ixodidae</taxon>
        <taxon>Haemaphysalinae</taxon>
        <taxon>Haemaphysalis</taxon>
    </lineage>
</organism>
<gene>
    <name evidence="2" type="ORF">HPB48_026628</name>
</gene>
<protein>
    <submittedName>
        <fullName evidence="2">Uncharacterized protein</fullName>
    </submittedName>
</protein>
<dbReference type="EMBL" id="JABSTR010002799">
    <property type="protein sequence ID" value="KAH9384619.1"/>
    <property type="molecule type" value="Genomic_DNA"/>
</dbReference>
<evidence type="ECO:0000313" key="3">
    <source>
        <dbReference type="Proteomes" id="UP000821853"/>
    </source>
</evidence>
<dbReference type="VEuPathDB" id="VectorBase:HLOH_064892"/>
<reference evidence="2 3" key="1">
    <citation type="journal article" date="2020" name="Cell">
        <title>Large-Scale Comparative Analyses of Tick Genomes Elucidate Their Genetic Diversity and Vector Capacities.</title>
        <authorList>
            <consortium name="Tick Genome and Microbiome Consortium (TIGMIC)"/>
            <person name="Jia N."/>
            <person name="Wang J."/>
            <person name="Shi W."/>
            <person name="Du L."/>
            <person name="Sun Y."/>
            <person name="Zhan W."/>
            <person name="Jiang J.F."/>
            <person name="Wang Q."/>
            <person name="Zhang B."/>
            <person name="Ji P."/>
            <person name="Bell-Sakyi L."/>
            <person name="Cui X.M."/>
            <person name="Yuan T.T."/>
            <person name="Jiang B.G."/>
            <person name="Yang W.F."/>
            <person name="Lam T.T."/>
            <person name="Chang Q.C."/>
            <person name="Ding S.J."/>
            <person name="Wang X.J."/>
            <person name="Zhu J.G."/>
            <person name="Ruan X.D."/>
            <person name="Zhao L."/>
            <person name="Wei J.T."/>
            <person name="Ye R.Z."/>
            <person name="Que T.C."/>
            <person name="Du C.H."/>
            <person name="Zhou Y.H."/>
            <person name="Cheng J.X."/>
            <person name="Dai P.F."/>
            <person name="Guo W.B."/>
            <person name="Han X.H."/>
            <person name="Huang E.J."/>
            <person name="Li L.F."/>
            <person name="Wei W."/>
            <person name="Gao Y.C."/>
            <person name="Liu J.Z."/>
            <person name="Shao H.Z."/>
            <person name="Wang X."/>
            <person name="Wang C.C."/>
            <person name="Yang T.C."/>
            <person name="Huo Q.B."/>
            <person name="Li W."/>
            <person name="Chen H.Y."/>
            <person name="Chen S.E."/>
            <person name="Zhou L.G."/>
            <person name="Ni X.B."/>
            <person name="Tian J.H."/>
            <person name="Sheng Y."/>
            <person name="Liu T."/>
            <person name="Pan Y.S."/>
            <person name="Xia L.Y."/>
            <person name="Li J."/>
            <person name="Zhao F."/>
            <person name="Cao W.C."/>
        </authorList>
    </citation>
    <scope>NUCLEOTIDE SEQUENCE [LARGE SCALE GENOMIC DNA]</scope>
    <source>
        <strain evidence="2">HaeL-2018</strain>
    </source>
</reference>
<feature type="region of interest" description="Disordered" evidence="1">
    <location>
        <begin position="65"/>
        <end position="104"/>
    </location>
</feature>
<feature type="compositionally biased region" description="Basic and acidic residues" evidence="1">
    <location>
        <begin position="65"/>
        <end position="74"/>
    </location>
</feature>
<sequence length="104" mass="11937">MSQAWPDEASVYPYPRRQEETPCCQQKARGAGVLDPAHRQPSILGGCNGPRAGFSVLHFNENVAREQEEAQDRTKRYRFKSSKSRTAQYTGRPVKEKRSYSKYQ</sequence>
<dbReference type="Proteomes" id="UP000821853">
    <property type="component" value="Unassembled WGS sequence"/>
</dbReference>
<evidence type="ECO:0000256" key="1">
    <source>
        <dbReference type="SAM" id="MobiDB-lite"/>
    </source>
</evidence>
<accession>A0A9J6HAA4</accession>
<feature type="compositionally biased region" description="Basic and acidic residues" evidence="1">
    <location>
        <begin position="93"/>
        <end position="104"/>
    </location>
</feature>
<dbReference type="AlphaFoldDB" id="A0A9J6HAA4"/>
<feature type="region of interest" description="Disordered" evidence="1">
    <location>
        <begin position="1"/>
        <end position="20"/>
    </location>
</feature>